<dbReference type="Proteomes" id="UP000655830">
    <property type="component" value="Unassembled WGS sequence"/>
</dbReference>
<gene>
    <name evidence="2" type="ORF">H8718_08540</name>
</gene>
<protein>
    <recommendedName>
        <fullName evidence="1">Laminin G domain-containing protein</fullName>
    </recommendedName>
</protein>
<keyword evidence="3" id="KW-1185">Reference proteome</keyword>
<dbReference type="AlphaFoldDB" id="A0A926IEH6"/>
<evidence type="ECO:0000313" key="3">
    <source>
        <dbReference type="Proteomes" id="UP000655830"/>
    </source>
</evidence>
<dbReference type="EMBL" id="JACRSY010000011">
    <property type="protein sequence ID" value="MBC8579576.1"/>
    <property type="molecule type" value="Genomic_DNA"/>
</dbReference>
<accession>A0A926IEH6</accession>
<feature type="domain" description="Laminin G" evidence="1">
    <location>
        <begin position="2"/>
        <end position="97"/>
    </location>
</feature>
<dbReference type="InterPro" id="IPR001791">
    <property type="entry name" value="Laminin_G"/>
</dbReference>
<evidence type="ECO:0000313" key="2">
    <source>
        <dbReference type="EMBL" id="MBC8579576.1"/>
    </source>
</evidence>
<dbReference type="Gene3D" id="2.60.120.200">
    <property type="match status" value="1"/>
</dbReference>
<reference evidence="2" key="1">
    <citation type="submission" date="2020-08" db="EMBL/GenBank/DDBJ databases">
        <title>Genome public.</title>
        <authorList>
            <person name="Liu C."/>
            <person name="Sun Q."/>
        </authorList>
    </citation>
    <scope>NUCLEOTIDE SEQUENCE</scope>
    <source>
        <strain evidence="2">NSJ-12</strain>
    </source>
</reference>
<organism evidence="2 3">
    <name type="scientific">Zhenhengia yiwuensis</name>
    <dbReference type="NCBI Taxonomy" id="2763666"/>
    <lineage>
        <taxon>Bacteria</taxon>
        <taxon>Bacillati</taxon>
        <taxon>Bacillota</taxon>
        <taxon>Clostridia</taxon>
        <taxon>Lachnospirales</taxon>
        <taxon>Lachnospiraceae</taxon>
        <taxon>Zhenhengia</taxon>
    </lineage>
</organism>
<dbReference type="SUPFAM" id="SSF49899">
    <property type="entry name" value="Concanavalin A-like lectins/glucanases"/>
    <property type="match status" value="1"/>
</dbReference>
<evidence type="ECO:0000259" key="1">
    <source>
        <dbReference type="Pfam" id="PF02210"/>
    </source>
</evidence>
<proteinExistence type="predicted"/>
<name>A0A926IEH6_9FIRM</name>
<dbReference type="Pfam" id="PF02210">
    <property type="entry name" value="Laminin_G_2"/>
    <property type="match status" value="1"/>
</dbReference>
<dbReference type="InterPro" id="IPR013320">
    <property type="entry name" value="ConA-like_dom_sf"/>
</dbReference>
<comment type="caution">
    <text evidence="2">The sequence shown here is derived from an EMBL/GenBank/DDBJ whole genome shotgun (WGS) entry which is preliminary data.</text>
</comment>
<sequence length="103" mass="11957">MEKGIIHFIISDISLKKEVRLESKVPVELGEWVEIKLIYHDGTYILYIGDEKVDEMQEEGLEINTRNSLLLGAIKNHAGSSHTHYFKGEIRVIKLENHFEESY</sequence>